<evidence type="ECO:0000256" key="1">
    <source>
        <dbReference type="SAM" id="MobiDB-lite"/>
    </source>
</evidence>
<dbReference type="Proteomes" id="UP001497512">
    <property type="component" value="Chromosome 2"/>
</dbReference>
<feature type="domain" description="WRKY19-like zinc finger" evidence="2">
    <location>
        <begin position="457"/>
        <end position="481"/>
    </location>
</feature>
<feature type="region of interest" description="Disordered" evidence="1">
    <location>
        <begin position="557"/>
        <end position="636"/>
    </location>
</feature>
<protein>
    <recommendedName>
        <fullName evidence="2">WRKY19-like zinc finger domain-containing protein</fullName>
    </recommendedName>
</protein>
<feature type="region of interest" description="Disordered" evidence="1">
    <location>
        <begin position="208"/>
        <end position="227"/>
    </location>
</feature>
<reference evidence="3" key="1">
    <citation type="submission" date="2024-02" db="EMBL/GenBank/DDBJ databases">
        <authorList>
            <consortium name="ELIXIR-Norway"/>
            <consortium name="Elixir Norway"/>
        </authorList>
    </citation>
    <scope>NUCLEOTIDE SEQUENCE</scope>
</reference>
<evidence type="ECO:0000313" key="4">
    <source>
        <dbReference type="Proteomes" id="UP001497512"/>
    </source>
</evidence>
<feature type="domain" description="WRKY19-like zinc finger" evidence="2">
    <location>
        <begin position="279"/>
        <end position="303"/>
    </location>
</feature>
<proteinExistence type="predicted"/>
<feature type="compositionally biased region" description="Low complexity" evidence="1">
    <location>
        <begin position="212"/>
        <end position="222"/>
    </location>
</feature>
<dbReference type="PANTHER" id="PTHR31827:SF1">
    <property type="entry name" value="EMB|CAB89363.1"/>
    <property type="match status" value="1"/>
</dbReference>
<name>A0ABP0UEM0_9BRYO</name>
<gene>
    <name evidence="3" type="ORF">CSSPTR1EN2_LOCUS13532</name>
</gene>
<dbReference type="PANTHER" id="PTHR31827">
    <property type="entry name" value="EMB|CAB89363.1"/>
    <property type="match status" value="1"/>
</dbReference>
<dbReference type="Pfam" id="PF24906">
    <property type="entry name" value="Zf_WRKY19"/>
    <property type="match status" value="5"/>
</dbReference>
<sequence>MHPHFWTENCRDMDEDLVTVLGLGHLDMTSGKNSSKGRDESIHGGSATTLSMQAEALSPGVLLQLGNMDEPDPDAAGAVGVGWQVESSSSSSSRLYNAHTQDPVKLGLGSSQNASEYEPCGGERLLGLGNTGEKSANKRSWECPSFGSFQVPVVDEGSSSARVTCGGYMPSLLMGSSVFPPLPSLQIYENGTAAAVEEDFMEQNLSMSFHQRSSTTSTSSRSGHSDRPLKVCKFRGCGKGPRGASGLCIAHGGGRRCQKHGCNKGAEGRTVYCKAHGGGRRCQNLGCTKSAEGKTDYCIGHGGGRRCSKEGCDKAARGRSGLCIRHGGGKRCQVTDCTKSAEGYTGLCISHGGGRRCQFMGCSKGAQGSTMFCKAHGGGKRCIIKDCNKGAEGSTPLCKGHGGGKRCMYDGGGICTKSVHGGTLFCVAHGGGKRCTVEGCGKSARGRTDHCVKHGGGKRCKVDGCGKSAQGSTDFCKAHGGGKRCQWGVEGSTAADSLKDSNGGRAAGAPCDKFARGKSGLCAAHSALVQDRRVHGGGTVGNVVTAGLAPGLFRGLVSGSGQTQPRTINSSTTISGPSTTPVVASSRAATSASDKEMGSPSRRQAAAPEEAVLVPLSMQRRDGRPPRPPNPTSDERVFKASMLSEERVRGGSLMEGRVRGGGLITLLSEAPNNGGGGGAQVPLGTGIIEHMRSRQPTSAEMESQSAAGAAADSNMLHADLTSPDWNGSLGIDVGQFLATSVNFNL</sequence>
<feature type="domain" description="WRKY19-like zinc finger" evidence="2">
    <location>
        <begin position="329"/>
        <end position="353"/>
    </location>
</feature>
<organism evidence="3 4">
    <name type="scientific">Sphagnum troendelagicum</name>
    <dbReference type="NCBI Taxonomy" id="128251"/>
    <lineage>
        <taxon>Eukaryota</taxon>
        <taxon>Viridiplantae</taxon>
        <taxon>Streptophyta</taxon>
        <taxon>Embryophyta</taxon>
        <taxon>Bryophyta</taxon>
        <taxon>Sphagnophytina</taxon>
        <taxon>Sphagnopsida</taxon>
        <taxon>Sphagnales</taxon>
        <taxon>Sphagnaceae</taxon>
        <taxon>Sphagnum</taxon>
    </lineage>
</organism>
<feature type="domain" description="WRKY19-like zinc finger" evidence="2">
    <location>
        <begin position="304"/>
        <end position="328"/>
    </location>
</feature>
<evidence type="ECO:0000259" key="2">
    <source>
        <dbReference type="Pfam" id="PF24906"/>
    </source>
</evidence>
<feature type="domain" description="WRKY19-like zinc finger" evidence="2">
    <location>
        <begin position="354"/>
        <end position="378"/>
    </location>
</feature>
<accession>A0ABP0UEM0</accession>
<dbReference type="EMBL" id="OZ019894">
    <property type="protein sequence ID" value="CAK9216561.1"/>
    <property type="molecule type" value="Genomic_DNA"/>
</dbReference>
<evidence type="ECO:0000313" key="3">
    <source>
        <dbReference type="EMBL" id="CAK9216561.1"/>
    </source>
</evidence>
<keyword evidence="4" id="KW-1185">Reference proteome</keyword>
<feature type="compositionally biased region" description="Low complexity" evidence="1">
    <location>
        <begin position="567"/>
        <end position="592"/>
    </location>
</feature>
<dbReference type="InterPro" id="IPR056866">
    <property type="entry name" value="Znf_WRKY19"/>
</dbReference>